<feature type="coiled-coil region" evidence="2">
    <location>
        <begin position="867"/>
        <end position="989"/>
    </location>
</feature>
<evidence type="ECO:0000256" key="4">
    <source>
        <dbReference type="SAM" id="Phobius"/>
    </source>
</evidence>
<dbReference type="Proteomes" id="UP000041254">
    <property type="component" value="Unassembled WGS sequence"/>
</dbReference>
<dbReference type="OMA" id="NESDEAH"/>
<feature type="region of interest" description="Disordered" evidence="3">
    <location>
        <begin position="15"/>
        <end position="64"/>
    </location>
</feature>
<keyword evidence="4" id="KW-1133">Transmembrane helix</keyword>
<accession>A0A0G4EXX6</accession>
<organism evidence="5 6">
    <name type="scientific">Vitrella brassicaformis (strain CCMP3155)</name>
    <dbReference type="NCBI Taxonomy" id="1169540"/>
    <lineage>
        <taxon>Eukaryota</taxon>
        <taxon>Sar</taxon>
        <taxon>Alveolata</taxon>
        <taxon>Colpodellida</taxon>
        <taxon>Vitrellaceae</taxon>
        <taxon>Vitrella</taxon>
    </lineage>
</organism>
<gene>
    <name evidence="5" type="ORF">Vbra_1542</name>
</gene>
<feature type="compositionally biased region" description="Basic and acidic residues" evidence="3">
    <location>
        <begin position="699"/>
        <end position="712"/>
    </location>
</feature>
<dbReference type="PANTHER" id="PTHR32083">
    <property type="entry name" value="CILIA AND FLAGELLA-ASSOCIATED PROTEIN 58-RELATED"/>
    <property type="match status" value="1"/>
</dbReference>
<feature type="region of interest" description="Disordered" evidence="3">
    <location>
        <begin position="161"/>
        <end position="777"/>
    </location>
</feature>
<evidence type="ECO:0000256" key="2">
    <source>
        <dbReference type="SAM" id="Coils"/>
    </source>
</evidence>
<feature type="compositionally biased region" description="Gly residues" evidence="3">
    <location>
        <begin position="302"/>
        <end position="312"/>
    </location>
</feature>
<name>A0A0G4EXX6_VITBC</name>
<dbReference type="STRING" id="1169540.A0A0G4EXX6"/>
<dbReference type="EMBL" id="CDMY01000342">
    <property type="protein sequence ID" value="CEM03469.1"/>
    <property type="molecule type" value="Genomic_DNA"/>
</dbReference>
<proteinExistence type="predicted"/>
<keyword evidence="4" id="KW-0472">Membrane</keyword>
<dbReference type="InParanoid" id="A0A0G4EXX6"/>
<feature type="compositionally biased region" description="Low complexity" evidence="3">
    <location>
        <begin position="232"/>
        <end position="255"/>
    </location>
</feature>
<dbReference type="Gene3D" id="1.10.287.1490">
    <property type="match status" value="1"/>
</dbReference>
<dbReference type="SUPFAM" id="SSF57997">
    <property type="entry name" value="Tropomyosin"/>
    <property type="match status" value="1"/>
</dbReference>
<evidence type="ECO:0000256" key="1">
    <source>
        <dbReference type="ARBA" id="ARBA00023054"/>
    </source>
</evidence>
<keyword evidence="4" id="KW-0812">Transmembrane</keyword>
<keyword evidence="6" id="KW-1185">Reference proteome</keyword>
<dbReference type="VEuPathDB" id="CryptoDB:Vbra_1542"/>
<feature type="compositionally biased region" description="Basic and acidic residues" evidence="3">
    <location>
        <begin position="559"/>
        <end position="574"/>
    </location>
</feature>
<feature type="compositionally biased region" description="Gly residues" evidence="3">
    <location>
        <begin position="321"/>
        <end position="331"/>
    </location>
</feature>
<feature type="compositionally biased region" description="Polar residues" evidence="3">
    <location>
        <begin position="1229"/>
        <end position="1238"/>
    </location>
</feature>
<evidence type="ECO:0008006" key="7">
    <source>
        <dbReference type="Google" id="ProtNLM"/>
    </source>
</evidence>
<evidence type="ECO:0000313" key="5">
    <source>
        <dbReference type="EMBL" id="CEM03469.1"/>
    </source>
</evidence>
<feature type="compositionally biased region" description="Basic and acidic residues" evidence="3">
    <location>
        <begin position="15"/>
        <end position="29"/>
    </location>
</feature>
<feature type="compositionally biased region" description="Low complexity" evidence="3">
    <location>
        <begin position="644"/>
        <end position="661"/>
    </location>
</feature>
<evidence type="ECO:0000256" key="3">
    <source>
        <dbReference type="SAM" id="MobiDB-lite"/>
    </source>
</evidence>
<feature type="compositionally biased region" description="Low complexity" evidence="3">
    <location>
        <begin position="123"/>
        <end position="132"/>
    </location>
</feature>
<feature type="coiled-coil region" evidence="2">
    <location>
        <begin position="1013"/>
        <end position="1075"/>
    </location>
</feature>
<sequence>MHFLKSIETLLDKVDDGSLLDRETRHKDDDDVPEDSPRSGVAPGWGTTQQQQQQPTSGARSAAALKAGVSDLFAGASSRAGEGMTSAVSFFKGAVAHLHSELMTTDSPQSASATPMTKKGAKTSPSPTAPSTHPGKDGGTQQPGAGMKQQVDFFESFGLADTGKEAPKRPRLPLPPQASRPDQPVRVDRPVSAVESGKPPLAASAAPEPSVRPVESAPPSLPAPTVAAAQRLSPSHSNVSSSSSHPSSAFSLLPSEGGAMSGSFLLVGKTGSNRSSPCEKRERATTSPVMRHSTEAIDAGSGADGGGGGGGEIVAAPVAVEGGGGVENGLGEGDRALPASDGPQRQPAAVVMPAGPSAASPRFGTSSPPLPSSQVFTESSREVSSEAGGPLGSQDTDRSRQPPHASPPHEPAAALPSPSVTTENSEEIEATNSNESDEAHRIASPCVSPTPVSLNALNAAAHSAPASAALDSTPPADAGEDMNSSSSCADGSHITRTVVKLQPPTEMMADVDMDVPLPLSSESAPEGHGQPPLPSPPLSPEVVSRDTDGLSPPAPETTTQERELSARSAMEDSPRALQAASEGWGVEDLSIDDLATPQAGDEGAEQLLPSHDEAPLIDVGESGGLSPRAVESANVQLPIDAVESTEPQLQQQQHQAASLTPLAEGVPDEPLPALEEPREQQHQQKQHQQHQQQQEQQEQQEHSPDALIRPDEPAQPSASTTAETSLPPPTATSAFVGTDAAVLTSPSARVAMETQTSEDHPRAPADAPSSPGKEGADVRQLWRLLEGLRRENCSYQQQIERLQAEKHDKEALNETLAKQLADLEAKSASDMQAMQAAQDSLTAEHASRVQEIQSQLDGEVAAGSAKLAAAQAKAMSLQEGLDAHQRRIEELTHQSEEALRQRDQMGDNQSAMEAKLQEAYRELNTTSEDNAELRRLWQQEKNGNQQLTGEMDAVRQQLASAVQRAEAAEESCRAQRKQAEKEMLEFKKETQAVHEAETEQVKTEIEQELHSLLMGKDGQIDQYRKELNQANNQVKSLQADLLMSRREVDSLQGLIQEKQQAYEQSESEHSAEMERYRERHRVELEHLRQHLSSFDQLQSDVVETEASLRADLSKQEQEKQAALDRCAELQAQFDDLQQAYGEIGGELTAVQRRFDDMASSRKQSVSEQDSSHRQLLSLQDRLKTTEQELSEARYISDLFKKENDMYRQEVAHLKDDNAKLQERVRRLSEQTTADTAQRQPHAAQVPSQVMEEAERRYREEINYLKRRIDEKDKRIETLVCERTTQRYELQQLRQDMAADSDMERGENIRARGTAGAGAAPEGEEAETVMKFVHKVDQPLRSFTRLLFVSPPIRLVFYVYVAFLHLYCLFLLHLFSPKSQLDT</sequence>
<dbReference type="OrthoDB" id="448423at2759"/>
<feature type="compositionally biased region" description="Polar residues" evidence="3">
    <location>
        <begin position="103"/>
        <end position="115"/>
    </location>
</feature>
<feature type="compositionally biased region" description="Polar residues" evidence="3">
    <location>
        <begin position="363"/>
        <end position="378"/>
    </location>
</feature>
<feature type="region of interest" description="Disordered" evidence="3">
    <location>
        <begin position="1229"/>
        <end position="1251"/>
    </location>
</feature>
<feature type="coiled-coil region" evidence="2">
    <location>
        <begin position="785"/>
        <end position="826"/>
    </location>
</feature>
<protein>
    <recommendedName>
        <fullName evidence="7">Golgin-84</fullName>
    </recommendedName>
</protein>
<feature type="compositionally biased region" description="Low complexity" evidence="3">
    <location>
        <begin position="199"/>
        <end position="209"/>
    </location>
</feature>
<feature type="region of interest" description="Disordered" evidence="3">
    <location>
        <begin position="103"/>
        <end position="146"/>
    </location>
</feature>
<keyword evidence="1 2" id="KW-0175">Coiled coil</keyword>
<feature type="compositionally biased region" description="Low complexity" evidence="3">
    <location>
        <begin position="453"/>
        <end position="470"/>
    </location>
</feature>
<reference evidence="5 6" key="1">
    <citation type="submission" date="2014-11" db="EMBL/GenBank/DDBJ databases">
        <authorList>
            <person name="Zhu J."/>
            <person name="Qi W."/>
            <person name="Song R."/>
        </authorList>
    </citation>
    <scope>NUCLEOTIDE SEQUENCE [LARGE SCALE GENOMIC DNA]</scope>
</reference>
<feature type="transmembrane region" description="Helical" evidence="4">
    <location>
        <begin position="1354"/>
        <end position="1374"/>
    </location>
</feature>
<dbReference type="PANTHER" id="PTHR32083:SF0">
    <property type="entry name" value="CILIA AND FLAGELLA-ASSOCIATED PROTEIN 58"/>
    <property type="match status" value="1"/>
</dbReference>
<feature type="coiled-coil region" evidence="2">
    <location>
        <begin position="1105"/>
        <end position="1139"/>
    </location>
</feature>
<evidence type="ECO:0000313" key="6">
    <source>
        <dbReference type="Proteomes" id="UP000041254"/>
    </source>
</evidence>
<dbReference type="GO" id="GO:0005856">
    <property type="term" value="C:cytoskeleton"/>
    <property type="evidence" value="ECO:0007669"/>
    <property type="project" value="TreeGrafter"/>
</dbReference>